<reference evidence="2" key="1">
    <citation type="submission" date="2023-07" db="EMBL/GenBank/DDBJ databases">
        <title>Genome content predicts the carbon catabolic preferences of heterotrophic bacteria.</title>
        <authorList>
            <person name="Gralka M."/>
        </authorList>
    </citation>
    <scope>NUCLEOTIDE SEQUENCE</scope>
    <source>
        <strain evidence="2">G2M05</strain>
    </source>
</reference>
<evidence type="ECO:0000313" key="3">
    <source>
        <dbReference type="Proteomes" id="UP001170624"/>
    </source>
</evidence>
<evidence type="ECO:0000259" key="1">
    <source>
        <dbReference type="Pfam" id="PF08759"/>
    </source>
</evidence>
<protein>
    <submittedName>
        <fullName evidence="2">GT-D fold domain-containing glycosyltransferase</fullName>
    </submittedName>
</protein>
<organism evidence="2 3">
    <name type="scientific">Photobacterium sanguinicancri</name>
    <dbReference type="NCBI Taxonomy" id="875932"/>
    <lineage>
        <taxon>Bacteria</taxon>
        <taxon>Pseudomonadati</taxon>
        <taxon>Pseudomonadota</taxon>
        <taxon>Gammaproteobacteria</taxon>
        <taxon>Vibrionales</taxon>
        <taxon>Vibrionaceae</taxon>
        <taxon>Photobacterium</taxon>
    </lineage>
</organism>
<dbReference type="RefSeq" id="WP_303498969.1">
    <property type="nucleotide sequence ID" value="NZ_JAUOPU010000006.1"/>
</dbReference>
<evidence type="ECO:0000313" key="2">
    <source>
        <dbReference type="EMBL" id="MDO6542486.1"/>
    </source>
</evidence>
<accession>A0AAW7Y3Z3</accession>
<feature type="domain" description="Glycosyltransferase GT-D fold" evidence="1">
    <location>
        <begin position="71"/>
        <end position="276"/>
    </location>
</feature>
<dbReference type="AlphaFoldDB" id="A0AAW7Y3Z3"/>
<dbReference type="InterPro" id="IPR014869">
    <property type="entry name" value="GT-D"/>
</dbReference>
<gene>
    <name evidence="2" type="ORF">Q4568_08075</name>
</gene>
<comment type="caution">
    <text evidence="2">The sequence shown here is derived from an EMBL/GenBank/DDBJ whole genome shotgun (WGS) entry which is preliminary data.</text>
</comment>
<dbReference type="Pfam" id="PF08759">
    <property type="entry name" value="GT-D"/>
    <property type="match status" value="1"/>
</dbReference>
<proteinExistence type="predicted"/>
<name>A0AAW7Y3Z3_9GAMM</name>
<sequence length="291" mass="33669">MIKKIIKAIIPEKGIVLLKKIKRYYSYLIKSNDVKVSDSDILKLNEYEKLFPNVLSTSQTLDEIIKNRVSICRYGDAEFDISNQENSDDTYQLPSGKLTRRLHDILKHGSAPGLLICIPPFNSKTNNIKRFYGSLSFWEWYWLNKFEKLNHLFTKKEYGNSFVTRETVFHENETKDIKKVWENRDIVFVYGAKGRFNTSSNLFDNIKSKHEILIPPVNAFEEYSSILAECEKYDLNSLFMIAAGPTAAVLAFDLWKLGYQALDIGHLPNSYDEYKGLIVSPEDIPLVSQER</sequence>
<dbReference type="Proteomes" id="UP001170624">
    <property type="component" value="Unassembled WGS sequence"/>
</dbReference>
<dbReference type="EMBL" id="JAUOPU010000006">
    <property type="protein sequence ID" value="MDO6542486.1"/>
    <property type="molecule type" value="Genomic_DNA"/>
</dbReference>